<protein>
    <submittedName>
        <fullName evidence="2">Uncharacterized protein</fullName>
    </submittedName>
</protein>
<reference evidence="2 3" key="1">
    <citation type="submission" date="2021-06" db="EMBL/GenBank/DDBJ databases">
        <title>Caerostris extrusa draft genome.</title>
        <authorList>
            <person name="Kono N."/>
            <person name="Arakawa K."/>
        </authorList>
    </citation>
    <scope>NUCLEOTIDE SEQUENCE [LARGE SCALE GENOMIC DNA]</scope>
</reference>
<sequence length="144" mass="16644">MVMPGKHLVSTTTQNTRNPLSAERKPLYSEVCRTGKGEIKRPKQQKIEASTLGGDTKDVQEVYDLTYFPRRETQVCGLNYCPPKRDVAVNELTYCPPKRVWKGMDSLIVLRRETWKVMDSLVLRRETWKVMDSLIVLQRENGSE</sequence>
<name>A0AAV4SYA7_CAEEX</name>
<evidence type="ECO:0000256" key="1">
    <source>
        <dbReference type="SAM" id="MobiDB-lite"/>
    </source>
</evidence>
<proteinExistence type="predicted"/>
<evidence type="ECO:0000313" key="3">
    <source>
        <dbReference type="Proteomes" id="UP001054945"/>
    </source>
</evidence>
<evidence type="ECO:0000313" key="2">
    <source>
        <dbReference type="EMBL" id="GIY38354.1"/>
    </source>
</evidence>
<accession>A0AAV4SYA7</accession>
<feature type="compositionally biased region" description="Polar residues" evidence="1">
    <location>
        <begin position="9"/>
        <end position="19"/>
    </location>
</feature>
<organism evidence="2 3">
    <name type="scientific">Caerostris extrusa</name>
    <name type="common">Bark spider</name>
    <name type="synonym">Caerostris bankana</name>
    <dbReference type="NCBI Taxonomy" id="172846"/>
    <lineage>
        <taxon>Eukaryota</taxon>
        <taxon>Metazoa</taxon>
        <taxon>Ecdysozoa</taxon>
        <taxon>Arthropoda</taxon>
        <taxon>Chelicerata</taxon>
        <taxon>Arachnida</taxon>
        <taxon>Araneae</taxon>
        <taxon>Araneomorphae</taxon>
        <taxon>Entelegynae</taxon>
        <taxon>Araneoidea</taxon>
        <taxon>Araneidae</taxon>
        <taxon>Caerostris</taxon>
    </lineage>
</organism>
<keyword evidence="3" id="KW-1185">Reference proteome</keyword>
<dbReference type="AlphaFoldDB" id="A0AAV4SYA7"/>
<dbReference type="Proteomes" id="UP001054945">
    <property type="component" value="Unassembled WGS sequence"/>
</dbReference>
<dbReference type="EMBL" id="BPLR01010293">
    <property type="protein sequence ID" value="GIY38354.1"/>
    <property type="molecule type" value="Genomic_DNA"/>
</dbReference>
<feature type="region of interest" description="Disordered" evidence="1">
    <location>
        <begin position="1"/>
        <end position="23"/>
    </location>
</feature>
<comment type="caution">
    <text evidence="2">The sequence shown here is derived from an EMBL/GenBank/DDBJ whole genome shotgun (WGS) entry which is preliminary data.</text>
</comment>
<gene>
    <name evidence="2" type="ORF">CEXT_359621</name>
</gene>